<name>A0AAW5L4S6_BACCE</name>
<dbReference type="EMBL" id="JANHEB010000058">
    <property type="protein sequence ID" value="MCQ6288102.1"/>
    <property type="molecule type" value="Genomic_DNA"/>
</dbReference>
<dbReference type="AlphaFoldDB" id="A0AAW5L4S6"/>
<accession>A0AAW5L4S6</accession>
<dbReference type="InterPro" id="IPR047705">
    <property type="entry name" value="AimR-like"/>
</dbReference>
<dbReference type="RefSeq" id="WP_256425147.1">
    <property type="nucleotide sequence ID" value="NZ_JANHDX010000066.1"/>
</dbReference>
<dbReference type="Proteomes" id="UP001204643">
    <property type="component" value="Unassembled WGS sequence"/>
</dbReference>
<organism evidence="1 2">
    <name type="scientific">Bacillus cereus</name>
    <dbReference type="NCBI Taxonomy" id="1396"/>
    <lineage>
        <taxon>Bacteria</taxon>
        <taxon>Bacillati</taxon>
        <taxon>Bacillota</taxon>
        <taxon>Bacilli</taxon>
        <taxon>Bacillales</taxon>
        <taxon>Bacillaceae</taxon>
        <taxon>Bacillus</taxon>
        <taxon>Bacillus cereus group</taxon>
    </lineage>
</organism>
<evidence type="ECO:0000313" key="2">
    <source>
        <dbReference type="Proteomes" id="UP001204643"/>
    </source>
</evidence>
<sequence>MFLLEKLLGWKIYVLKGGSKFVKELKEKTRKNSKKHLQKEFKHNLMKELMKKIKQDMDDKGFKIRPLAKKVGVDRSVITDGIITGKTAEMKLDAFMKIMDVVYENLEERQEVIRSFIEISQNDLNIRKSLVYCQGTGEYDVIANLVKIHQGDRLLNKYIRVYELFNKRNQNIKKGQPLIDEMDEQLFSSDAELQVVINILYALSMHDTFNIRAMNPYMDKVEKSLLEVHDNFINNWLTMFFDERMAYVNLFDDNLELCRQKCEKLLKEANNVPLIYTTSMCCIGESYMFDDKFLSEKWISDSIAYLDKHGVSRESRKYKAFNTTLNYLYIEFGFNLDKINFDYIDTSELGYYIGLYEDKEKGLEMIYNLVKERGSSPFTDYYIARINEDLEGLEKALMRFERVANYHYAKAVRRTIELLKMKQGEVERV</sequence>
<proteinExistence type="predicted"/>
<protein>
    <submittedName>
        <fullName evidence="1">AimR family lysis-lysogeny pheromone receptor</fullName>
    </submittedName>
</protein>
<gene>
    <name evidence="1" type="ORF">NPM19_26050</name>
</gene>
<comment type="caution">
    <text evidence="1">The sequence shown here is derived from an EMBL/GenBank/DDBJ whole genome shotgun (WGS) entry which is preliminary data.</text>
</comment>
<keyword evidence="1" id="KW-0675">Receptor</keyword>
<reference evidence="1" key="1">
    <citation type="submission" date="2022-07" db="EMBL/GenBank/DDBJ databases">
        <title>Identification and characterization of Bacillus thuringiensis and other Bacillus cereus group isolates from spinach by whole genome sequencing.</title>
        <authorList>
            <person name="Zao X."/>
            <person name="Zervas A."/>
            <person name="Hendriks M."/>
            <person name="Rajkovic A."/>
            <person name="Van Overbeek L."/>
            <person name="Hendriksen N.B."/>
            <person name="Uyttendaele M."/>
        </authorList>
    </citation>
    <scope>NUCLEOTIDE SEQUENCE</scope>
    <source>
        <strain evidence="1">781001F-1</strain>
    </source>
</reference>
<dbReference type="Pfam" id="PF22871">
    <property type="entry name" value="AimR"/>
    <property type="match status" value="1"/>
</dbReference>
<evidence type="ECO:0000313" key="1">
    <source>
        <dbReference type="EMBL" id="MCQ6288102.1"/>
    </source>
</evidence>
<dbReference type="NCBIfam" id="NF038310">
    <property type="entry name" value="lysogeny_AimR"/>
    <property type="match status" value="1"/>
</dbReference>